<dbReference type="Proteomes" id="UP000001067">
    <property type="component" value="Unassembled WGS sequence"/>
</dbReference>
<gene>
    <name evidence="2" type="ORF">PTT_18570</name>
</gene>
<protein>
    <submittedName>
        <fullName evidence="2">Uncharacterized protein</fullName>
    </submittedName>
</protein>
<name>E3S705_PYRTT</name>
<sequence length="56" mass="6590">MWKDLRNERKHSDYLSEQLLTQAKKALQDQLQAADAKVAHLTKQLRDMRGSAYKDF</sequence>
<proteinExistence type="predicted"/>
<evidence type="ECO:0000313" key="3">
    <source>
        <dbReference type="Proteomes" id="UP000001067"/>
    </source>
</evidence>
<evidence type="ECO:0000256" key="1">
    <source>
        <dbReference type="SAM" id="Coils"/>
    </source>
</evidence>
<keyword evidence="1" id="KW-0175">Coiled coil</keyword>
<dbReference type="AlphaFoldDB" id="E3S705"/>
<dbReference type="HOGENOM" id="CLU_3015290_0_0_1"/>
<dbReference type="EMBL" id="GL537495">
    <property type="protein sequence ID" value="EFQ86244.1"/>
    <property type="molecule type" value="Genomic_DNA"/>
</dbReference>
<dbReference type="KEGG" id="pte:PTT_18570"/>
<organism evidence="3">
    <name type="scientific">Pyrenophora teres f. teres (strain 0-1)</name>
    <name type="common">Barley net blotch fungus</name>
    <name type="synonym">Drechslera teres f. teres</name>
    <dbReference type="NCBI Taxonomy" id="861557"/>
    <lineage>
        <taxon>Eukaryota</taxon>
        <taxon>Fungi</taxon>
        <taxon>Dikarya</taxon>
        <taxon>Ascomycota</taxon>
        <taxon>Pezizomycotina</taxon>
        <taxon>Dothideomycetes</taxon>
        <taxon>Pleosporomycetidae</taxon>
        <taxon>Pleosporales</taxon>
        <taxon>Pleosporineae</taxon>
        <taxon>Pleosporaceae</taxon>
        <taxon>Pyrenophora</taxon>
    </lineage>
</organism>
<keyword evidence="3" id="KW-1185">Reference proteome</keyword>
<evidence type="ECO:0000313" key="2">
    <source>
        <dbReference type="EMBL" id="EFQ86244.1"/>
    </source>
</evidence>
<reference evidence="2 3" key="1">
    <citation type="journal article" date="2010" name="Genome Biol.">
        <title>A first genome assembly of the barley fungal pathogen Pyrenophora teres f. teres.</title>
        <authorList>
            <person name="Ellwood S.R."/>
            <person name="Liu Z."/>
            <person name="Syme R.A."/>
            <person name="Lai Z."/>
            <person name="Hane J.K."/>
            <person name="Keiper F."/>
            <person name="Moffat C.S."/>
            <person name="Oliver R.P."/>
            <person name="Friesen T.L."/>
        </authorList>
    </citation>
    <scope>NUCLEOTIDE SEQUENCE [LARGE SCALE GENOMIC DNA]</scope>
    <source>
        <strain evidence="2 3">0-1</strain>
    </source>
</reference>
<feature type="coiled-coil region" evidence="1">
    <location>
        <begin position="17"/>
        <end position="44"/>
    </location>
</feature>
<accession>E3S705</accession>